<reference evidence="2 3" key="1">
    <citation type="submission" date="2019-05" db="EMBL/GenBank/DDBJ databases">
        <title>Another draft genome of Portunus trituberculatus and its Hox gene families provides insights of decapod evolution.</title>
        <authorList>
            <person name="Jeong J.-H."/>
            <person name="Song I."/>
            <person name="Kim S."/>
            <person name="Choi T."/>
            <person name="Kim D."/>
            <person name="Ryu S."/>
            <person name="Kim W."/>
        </authorList>
    </citation>
    <scope>NUCLEOTIDE SEQUENCE [LARGE SCALE GENOMIC DNA]</scope>
    <source>
        <tissue evidence="2">Muscle</tissue>
    </source>
</reference>
<dbReference type="Proteomes" id="UP000324222">
    <property type="component" value="Unassembled WGS sequence"/>
</dbReference>
<dbReference type="EMBL" id="VSRR010083337">
    <property type="protein sequence ID" value="MPC90125.1"/>
    <property type="molecule type" value="Genomic_DNA"/>
</dbReference>
<protein>
    <submittedName>
        <fullName evidence="2">Uncharacterized protein</fullName>
    </submittedName>
</protein>
<dbReference type="AlphaFoldDB" id="A0A5B7J5S4"/>
<sequence length="54" mass="6193">MSIFPFSLPQLHRDYFRGVRHCSHPDPERGCEAERTAGGWTDQRPARHATHYGG</sequence>
<evidence type="ECO:0000313" key="2">
    <source>
        <dbReference type="EMBL" id="MPC90125.1"/>
    </source>
</evidence>
<feature type="region of interest" description="Disordered" evidence="1">
    <location>
        <begin position="24"/>
        <end position="54"/>
    </location>
</feature>
<feature type="compositionally biased region" description="Basic and acidic residues" evidence="1">
    <location>
        <begin position="24"/>
        <end position="35"/>
    </location>
</feature>
<name>A0A5B7J5S4_PORTR</name>
<evidence type="ECO:0000313" key="3">
    <source>
        <dbReference type="Proteomes" id="UP000324222"/>
    </source>
</evidence>
<keyword evidence="3" id="KW-1185">Reference proteome</keyword>
<gene>
    <name evidence="2" type="ORF">E2C01_085095</name>
</gene>
<accession>A0A5B7J5S4</accession>
<proteinExistence type="predicted"/>
<comment type="caution">
    <text evidence="2">The sequence shown here is derived from an EMBL/GenBank/DDBJ whole genome shotgun (WGS) entry which is preliminary data.</text>
</comment>
<organism evidence="2 3">
    <name type="scientific">Portunus trituberculatus</name>
    <name type="common">Swimming crab</name>
    <name type="synonym">Neptunus trituberculatus</name>
    <dbReference type="NCBI Taxonomy" id="210409"/>
    <lineage>
        <taxon>Eukaryota</taxon>
        <taxon>Metazoa</taxon>
        <taxon>Ecdysozoa</taxon>
        <taxon>Arthropoda</taxon>
        <taxon>Crustacea</taxon>
        <taxon>Multicrustacea</taxon>
        <taxon>Malacostraca</taxon>
        <taxon>Eumalacostraca</taxon>
        <taxon>Eucarida</taxon>
        <taxon>Decapoda</taxon>
        <taxon>Pleocyemata</taxon>
        <taxon>Brachyura</taxon>
        <taxon>Eubrachyura</taxon>
        <taxon>Portunoidea</taxon>
        <taxon>Portunidae</taxon>
        <taxon>Portuninae</taxon>
        <taxon>Portunus</taxon>
    </lineage>
</organism>
<evidence type="ECO:0000256" key="1">
    <source>
        <dbReference type="SAM" id="MobiDB-lite"/>
    </source>
</evidence>